<dbReference type="InterPro" id="IPR011990">
    <property type="entry name" value="TPR-like_helical_dom_sf"/>
</dbReference>
<dbReference type="SUPFAM" id="SSF48452">
    <property type="entry name" value="TPR-like"/>
    <property type="match status" value="1"/>
</dbReference>
<proteinExistence type="predicted"/>
<protein>
    <submittedName>
        <fullName evidence="1">Uncharacterized protein</fullName>
    </submittedName>
</protein>
<dbReference type="Gene3D" id="1.25.40.10">
    <property type="entry name" value="Tetratricopeptide repeat domain"/>
    <property type="match status" value="1"/>
</dbReference>
<dbReference type="Proteomes" id="UP000190409">
    <property type="component" value="Unassembled WGS sequence"/>
</dbReference>
<dbReference type="EMBL" id="MUYF01000003">
    <property type="protein sequence ID" value="OOL80685.1"/>
    <property type="molecule type" value="Genomic_DNA"/>
</dbReference>
<evidence type="ECO:0000313" key="1">
    <source>
        <dbReference type="EMBL" id="OOL80685.1"/>
    </source>
</evidence>
<dbReference type="SMART" id="SM00028">
    <property type="entry name" value="TPR"/>
    <property type="match status" value="3"/>
</dbReference>
<organism evidence="1 2">
    <name type="scientific">Dolosigranulum pigrum</name>
    <dbReference type="NCBI Taxonomy" id="29394"/>
    <lineage>
        <taxon>Bacteria</taxon>
        <taxon>Bacillati</taxon>
        <taxon>Bacillota</taxon>
        <taxon>Bacilli</taxon>
        <taxon>Lactobacillales</taxon>
        <taxon>Carnobacteriaceae</taxon>
        <taxon>Dolosigranulum</taxon>
    </lineage>
</organism>
<sequence>MSKQLNNIIEMNPSAQLYYQRALKAFDRQQMDKGITYLKRGISLAWNNQDYYYGQIQLALMYQHAGRFEESIELIEELIREQKSTYPDLYYFQAVNLSYLNRFEEALMYLEDFQYILDQNSFLDSQYQEEAERMVEMINQQL</sequence>
<gene>
    <name evidence="1" type="ORF">BWX42_01815</name>
</gene>
<accession>A0A1S8KMH3</accession>
<comment type="caution">
    <text evidence="1">The sequence shown here is derived from an EMBL/GenBank/DDBJ whole genome shotgun (WGS) entry which is preliminary data.</text>
</comment>
<dbReference type="InterPro" id="IPR019734">
    <property type="entry name" value="TPR_rpt"/>
</dbReference>
<name>A0A1S8KMH3_9LACT</name>
<evidence type="ECO:0000313" key="2">
    <source>
        <dbReference type="Proteomes" id="UP000190409"/>
    </source>
</evidence>
<dbReference type="AlphaFoldDB" id="A0A1S8KMH3"/>
<reference evidence="1 2" key="1">
    <citation type="submission" date="2017-01" db="EMBL/GenBank/DDBJ databases">
        <title>Complete Genome Sequence of Dolosigranulum pigrum isolated from a Patient with interstitial lung disease.</title>
        <authorList>
            <person name="Mukhopadhyay R."/>
            <person name="Joaquin J."/>
            <person name="Hogue R."/>
            <person name="Fitzgerald S."/>
            <person name="Jospin G."/>
            <person name="Eisen J.A."/>
            <person name="Chaturvedi V."/>
        </authorList>
    </citation>
    <scope>NUCLEOTIDE SEQUENCE [LARGE SCALE GENOMIC DNA]</scope>
    <source>
        <strain evidence="1 2">15S00348</strain>
    </source>
</reference>